<name>A0A6P8ZN41_THRPL</name>
<proteinExistence type="predicted"/>
<dbReference type="RefSeq" id="XP_034241694.1">
    <property type="nucleotide sequence ID" value="XM_034385803.1"/>
</dbReference>
<gene>
    <name evidence="2" type="primary">LOC117645527</name>
</gene>
<keyword evidence="1" id="KW-1185">Reference proteome</keyword>
<evidence type="ECO:0000313" key="1">
    <source>
        <dbReference type="Proteomes" id="UP000515158"/>
    </source>
</evidence>
<dbReference type="KEGG" id="tpal:117645527"/>
<dbReference type="AlphaFoldDB" id="A0A6P8ZN41"/>
<protein>
    <submittedName>
        <fullName evidence="2">Uncharacterized protein LOC117645527</fullName>
    </submittedName>
</protein>
<reference evidence="2" key="1">
    <citation type="submission" date="2025-08" db="UniProtKB">
        <authorList>
            <consortium name="RefSeq"/>
        </authorList>
    </citation>
    <scope>IDENTIFICATION</scope>
    <source>
        <tissue evidence="2">Total insect</tissue>
    </source>
</reference>
<accession>A0A6P8ZN41</accession>
<sequence length="207" mass="24296">MCLGTRQHDQRLHFRGTDSRMRSPWQPCCVAVLIALAELLLQLHALNKSYVVEFDSVESTYDHNYFGERTGMALRQKDKTGHSRVSSFVDVINILPNDTVFDISLFEMHQKRYIQSSVKYRTNWCEYLRKENRPILRSLKVYYKFPSSCPVLGYYKCENERFEDIQPPFLPGPDNWKIVFEITSGGMSLLKDTVAFHVERPKKKRGY</sequence>
<evidence type="ECO:0000313" key="2">
    <source>
        <dbReference type="RefSeq" id="XP_034241694.1"/>
    </source>
</evidence>
<organism evidence="2">
    <name type="scientific">Thrips palmi</name>
    <name type="common">Melon thrips</name>
    <dbReference type="NCBI Taxonomy" id="161013"/>
    <lineage>
        <taxon>Eukaryota</taxon>
        <taxon>Metazoa</taxon>
        <taxon>Ecdysozoa</taxon>
        <taxon>Arthropoda</taxon>
        <taxon>Hexapoda</taxon>
        <taxon>Insecta</taxon>
        <taxon>Pterygota</taxon>
        <taxon>Neoptera</taxon>
        <taxon>Paraneoptera</taxon>
        <taxon>Thysanoptera</taxon>
        <taxon>Terebrantia</taxon>
        <taxon>Thripoidea</taxon>
        <taxon>Thripidae</taxon>
        <taxon>Thrips</taxon>
    </lineage>
</organism>
<dbReference type="InParanoid" id="A0A6P8ZN41"/>
<dbReference type="Proteomes" id="UP000515158">
    <property type="component" value="Unplaced"/>
</dbReference>
<dbReference type="GeneID" id="117645527"/>